<dbReference type="GO" id="GO:0003824">
    <property type="term" value="F:catalytic activity"/>
    <property type="evidence" value="ECO:0007669"/>
    <property type="project" value="InterPro"/>
</dbReference>
<gene>
    <name evidence="4" type="primary">mdoD_3</name>
    <name evidence="4" type="ORF">NCTC5047_00814</name>
</gene>
<dbReference type="EMBL" id="UGLH01000004">
    <property type="protein sequence ID" value="STT73126.1"/>
    <property type="molecule type" value="Genomic_DNA"/>
</dbReference>
<protein>
    <submittedName>
        <fullName evidence="4">Glucans biosynthesis protein D</fullName>
    </submittedName>
</protein>
<evidence type="ECO:0000259" key="3">
    <source>
        <dbReference type="Pfam" id="PF04349"/>
    </source>
</evidence>
<dbReference type="AlphaFoldDB" id="A0A377XAW1"/>
<sequence>MRNVRSRFLIQSGRFCRRRGIADGQTRRFDYAVLQAMAHDLARQPWGGAPRDLPPTLANLTPQAYNSIQYDANHSLWNNIEERKLDIQFFHVGMGFRRRVRMFSLDASTQQAREIHFRPELFKYNDAGVDTRQLEGQSDLGFAGFRVFKAPELARRDIVAFLGASYFRAVDSTYQYGLSARGLAVDTFTDAPEEFPDFTSFWFETVKGDATVFTVYALLDSPSITGGLQVHHPLPGYPGYHGRGKPPLRPQGYQTAGYRADDQYVQLRQ</sequence>
<dbReference type="PANTHER" id="PTHR30504:SF3">
    <property type="entry name" value="GLUCANS BIOSYNTHESIS PROTEIN D"/>
    <property type="match status" value="1"/>
</dbReference>
<dbReference type="GO" id="GO:0030288">
    <property type="term" value="C:outer membrane-bounded periplasmic space"/>
    <property type="evidence" value="ECO:0007669"/>
    <property type="project" value="TreeGrafter"/>
</dbReference>
<dbReference type="InterPro" id="IPR007444">
    <property type="entry name" value="Glucan_biosyn_MdoG_C"/>
</dbReference>
<dbReference type="Proteomes" id="UP000254340">
    <property type="component" value="Unassembled WGS sequence"/>
</dbReference>
<dbReference type="InterPro" id="IPR011013">
    <property type="entry name" value="Gal_mutarotase_sf_dom"/>
</dbReference>
<proteinExistence type="predicted"/>
<dbReference type="GO" id="GO:0030246">
    <property type="term" value="F:carbohydrate binding"/>
    <property type="evidence" value="ECO:0007669"/>
    <property type="project" value="InterPro"/>
</dbReference>
<reference evidence="4 5" key="1">
    <citation type="submission" date="2018-06" db="EMBL/GenBank/DDBJ databases">
        <authorList>
            <consortium name="Pathogen Informatics"/>
            <person name="Doyle S."/>
        </authorList>
    </citation>
    <scope>NUCLEOTIDE SEQUENCE [LARGE SCALE GENOMIC DNA]</scope>
    <source>
        <strain evidence="4 5">NCTC5047</strain>
    </source>
</reference>
<feature type="domain" description="Glucan biosynthesis periplasmic MdoG C-terminal" evidence="3">
    <location>
        <begin position="29"/>
        <end position="229"/>
    </location>
</feature>
<dbReference type="Gene3D" id="2.70.98.10">
    <property type="match status" value="1"/>
</dbReference>
<dbReference type="InterPro" id="IPR014438">
    <property type="entry name" value="Glucan_biosyn_MdoG/MdoD"/>
</dbReference>
<evidence type="ECO:0000313" key="4">
    <source>
        <dbReference type="EMBL" id="STT73126.1"/>
    </source>
</evidence>
<evidence type="ECO:0000256" key="1">
    <source>
        <dbReference type="ARBA" id="ARBA00004418"/>
    </source>
</evidence>
<dbReference type="PANTHER" id="PTHR30504">
    <property type="entry name" value="GLUCANS BIOSYNTHESIS PROTEIN"/>
    <property type="match status" value="1"/>
</dbReference>
<dbReference type="Pfam" id="PF04349">
    <property type="entry name" value="MdoG"/>
    <property type="match status" value="1"/>
</dbReference>
<evidence type="ECO:0000313" key="5">
    <source>
        <dbReference type="Proteomes" id="UP000254340"/>
    </source>
</evidence>
<dbReference type="SUPFAM" id="SSF74650">
    <property type="entry name" value="Galactose mutarotase-like"/>
    <property type="match status" value="1"/>
</dbReference>
<keyword evidence="2" id="KW-0732">Signal</keyword>
<dbReference type="InterPro" id="IPR014718">
    <property type="entry name" value="GH-type_carb-bd"/>
</dbReference>
<organism evidence="4 5">
    <name type="scientific">Klebsiella pneumoniae</name>
    <dbReference type="NCBI Taxonomy" id="573"/>
    <lineage>
        <taxon>Bacteria</taxon>
        <taxon>Pseudomonadati</taxon>
        <taxon>Pseudomonadota</taxon>
        <taxon>Gammaproteobacteria</taxon>
        <taxon>Enterobacterales</taxon>
        <taxon>Enterobacteriaceae</taxon>
        <taxon>Klebsiella/Raoultella group</taxon>
        <taxon>Klebsiella</taxon>
        <taxon>Klebsiella pneumoniae complex</taxon>
    </lineage>
</organism>
<accession>A0A377XAW1</accession>
<dbReference type="GO" id="GO:0051274">
    <property type="term" value="P:beta-glucan biosynthetic process"/>
    <property type="evidence" value="ECO:0007669"/>
    <property type="project" value="TreeGrafter"/>
</dbReference>
<evidence type="ECO:0000256" key="2">
    <source>
        <dbReference type="ARBA" id="ARBA00022729"/>
    </source>
</evidence>
<name>A0A377XAW1_KLEPN</name>
<comment type="subcellular location">
    <subcellularLocation>
        <location evidence="1">Periplasm</location>
    </subcellularLocation>
</comment>